<dbReference type="Gene3D" id="1.20.1260.60">
    <property type="entry name" value="Vacuolar protein sorting-associated protein Ist1"/>
    <property type="match status" value="1"/>
</dbReference>
<gene>
    <name evidence="3" type="ORF">G2W53_025442</name>
</gene>
<dbReference type="EMBL" id="JAAIUW010000008">
    <property type="protein sequence ID" value="KAF7819987.1"/>
    <property type="molecule type" value="Genomic_DNA"/>
</dbReference>
<dbReference type="PANTHER" id="PTHR12161:SF87">
    <property type="entry name" value="VACUOLAR PROTEIN SORTING-ASSOCIATED PROTEIN IST1-RELATED"/>
    <property type="match status" value="1"/>
</dbReference>
<dbReference type="Pfam" id="PF03398">
    <property type="entry name" value="Ist1"/>
    <property type="match status" value="1"/>
</dbReference>
<protein>
    <submittedName>
        <fullName evidence="3">IST1-like protein</fullName>
    </submittedName>
</protein>
<evidence type="ECO:0000313" key="3">
    <source>
        <dbReference type="EMBL" id="KAF7819987.1"/>
    </source>
</evidence>
<dbReference type="GO" id="GO:0015031">
    <property type="term" value="P:protein transport"/>
    <property type="evidence" value="ECO:0007669"/>
    <property type="project" value="InterPro"/>
</dbReference>
<dbReference type="AlphaFoldDB" id="A0A834TD72"/>
<dbReference type="Proteomes" id="UP000634136">
    <property type="component" value="Unassembled WGS sequence"/>
</dbReference>
<comment type="similarity">
    <text evidence="1">Belongs to the IST1 family.</text>
</comment>
<sequence>MGLLSKSLASKLKDITKDAVSRIAILKKQRQVRGSYAHSDVVQLLNLGYHDRALLRVEQLIRENNMLDVFVMIENYFNFLRQKAELLEKNKECPQELKEATSSLIFASSRCGDFPELQMIREIFTSRFGKEFAAHAVELHTNNAVNSKMIEKLSARRPALEIRMKVLKDTAREIGVTLELEQDSKLINENKLNDDDHKQEEQQMNINQC</sequence>
<accession>A0A834TD72</accession>
<feature type="region of interest" description="Disordered" evidence="2">
    <location>
        <begin position="189"/>
        <end position="209"/>
    </location>
</feature>
<dbReference type="InterPro" id="IPR042277">
    <property type="entry name" value="IST1-like"/>
</dbReference>
<feature type="compositionally biased region" description="Basic and acidic residues" evidence="2">
    <location>
        <begin position="189"/>
        <end position="201"/>
    </location>
</feature>
<reference evidence="3" key="1">
    <citation type="submission" date="2020-09" db="EMBL/GenBank/DDBJ databases">
        <title>Genome-Enabled Discovery of Anthraquinone Biosynthesis in Senna tora.</title>
        <authorList>
            <person name="Kang S.-H."/>
            <person name="Pandey R.P."/>
            <person name="Lee C.-M."/>
            <person name="Sim J.-S."/>
            <person name="Jeong J.-T."/>
            <person name="Choi B.-S."/>
            <person name="Jung M."/>
            <person name="Ginzburg D."/>
            <person name="Zhao K."/>
            <person name="Won S.Y."/>
            <person name="Oh T.-J."/>
            <person name="Yu Y."/>
            <person name="Kim N.-H."/>
            <person name="Lee O.R."/>
            <person name="Lee T.-H."/>
            <person name="Bashyal P."/>
            <person name="Kim T.-S."/>
            <person name="Lee W.-H."/>
            <person name="Kawkins C."/>
            <person name="Kim C.-K."/>
            <person name="Kim J.S."/>
            <person name="Ahn B.O."/>
            <person name="Rhee S.Y."/>
            <person name="Sohng J.K."/>
        </authorList>
    </citation>
    <scope>NUCLEOTIDE SEQUENCE</scope>
    <source>
        <tissue evidence="3">Leaf</tissue>
    </source>
</reference>
<evidence type="ECO:0000313" key="4">
    <source>
        <dbReference type="Proteomes" id="UP000634136"/>
    </source>
</evidence>
<evidence type="ECO:0000256" key="2">
    <source>
        <dbReference type="SAM" id="MobiDB-lite"/>
    </source>
</evidence>
<dbReference type="PANTHER" id="PTHR12161">
    <property type="entry name" value="IST1 FAMILY MEMBER"/>
    <property type="match status" value="1"/>
</dbReference>
<keyword evidence="4" id="KW-1185">Reference proteome</keyword>
<dbReference type="FunFam" id="1.20.1260.60:FF:000002">
    <property type="entry name" value="Vacuolar protein sorting-associated protein IST1"/>
    <property type="match status" value="1"/>
</dbReference>
<organism evidence="3 4">
    <name type="scientific">Senna tora</name>
    <dbReference type="NCBI Taxonomy" id="362788"/>
    <lineage>
        <taxon>Eukaryota</taxon>
        <taxon>Viridiplantae</taxon>
        <taxon>Streptophyta</taxon>
        <taxon>Embryophyta</taxon>
        <taxon>Tracheophyta</taxon>
        <taxon>Spermatophyta</taxon>
        <taxon>Magnoliopsida</taxon>
        <taxon>eudicotyledons</taxon>
        <taxon>Gunneridae</taxon>
        <taxon>Pentapetalae</taxon>
        <taxon>rosids</taxon>
        <taxon>fabids</taxon>
        <taxon>Fabales</taxon>
        <taxon>Fabaceae</taxon>
        <taxon>Caesalpinioideae</taxon>
        <taxon>Cassia clade</taxon>
        <taxon>Senna</taxon>
    </lineage>
</organism>
<evidence type="ECO:0000256" key="1">
    <source>
        <dbReference type="ARBA" id="ARBA00005536"/>
    </source>
</evidence>
<proteinExistence type="inferred from homology"/>
<dbReference type="OrthoDB" id="29853at2759"/>
<dbReference type="InterPro" id="IPR005061">
    <property type="entry name" value="Ist1"/>
</dbReference>
<name>A0A834TD72_9FABA</name>
<comment type="caution">
    <text evidence="3">The sequence shown here is derived from an EMBL/GenBank/DDBJ whole genome shotgun (WGS) entry which is preliminary data.</text>
</comment>